<gene>
    <name evidence="9" type="ORF">CANVERA_P2060</name>
</gene>
<dbReference type="PROSITE" id="PS01359">
    <property type="entry name" value="ZF_PHD_1"/>
    <property type="match status" value="1"/>
</dbReference>
<dbReference type="GO" id="GO:0048188">
    <property type="term" value="C:Set1C/COMPASS complex"/>
    <property type="evidence" value="ECO:0007669"/>
    <property type="project" value="InterPro"/>
</dbReference>
<protein>
    <recommendedName>
        <fullName evidence="8">PHD-type domain-containing protein</fullName>
    </recommendedName>
</protein>
<dbReference type="InterPro" id="IPR019787">
    <property type="entry name" value="Znf_PHD-finger"/>
</dbReference>
<organism evidence="9 10">
    <name type="scientific">Candida verbasci</name>
    <dbReference type="NCBI Taxonomy" id="1227364"/>
    <lineage>
        <taxon>Eukaryota</taxon>
        <taxon>Fungi</taxon>
        <taxon>Dikarya</taxon>
        <taxon>Ascomycota</taxon>
        <taxon>Saccharomycotina</taxon>
        <taxon>Pichiomycetes</taxon>
        <taxon>Debaryomycetaceae</taxon>
        <taxon>Candida/Lodderomyces clade</taxon>
        <taxon>Candida</taxon>
    </lineage>
</organism>
<evidence type="ECO:0000256" key="6">
    <source>
        <dbReference type="PROSITE-ProRule" id="PRU00146"/>
    </source>
</evidence>
<dbReference type="GO" id="GO:0045893">
    <property type="term" value="P:positive regulation of DNA-templated transcription"/>
    <property type="evidence" value="ECO:0007669"/>
    <property type="project" value="TreeGrafter"/>
</dbReference>
<dbReference type="SMART" id="SM00249">
    <property type="entry name" value="PHD"/>
    <property type="match status" value="1"/>
</dbReference>
<comment type="caution">
    <text evidence="9">The sequence shown here is derived from an EMBL/GenBank/DDBJ whole genome shotgun (WGS) entry which is preliminary data.</text>
</comment>
<dbReference type="OrthoDB" id="436852at2759"/>
<dbReference type="InterPro" id="IPR019786">
    <property type="entry name" value="Zinc_finger_PHD-type_CS"/>
</dbReference>
<keyword evidence="10" id="KW-1185">Reference proteome</keyword>
<dbReference type="PANTHER" id="PTHR46174">
    <property type="entry name" value="CXXC-TYPE ZINC FINGER PROTEIN 1"/>
    <property type="match status" value="1"/>
</dbReference>
<dbReference type="GO" id="GO:0008270">
    <property type="term" value="F:zinc ion binding"/>
    <property type="evidence" value="ECO:0007669"/>
    <property type="project" value="UniProtKB-KW"/>
</dbReference>
<dbReference type="Gene3D" id="3.30.40.10">
    <property type="entry name" value="Zinc/RING finger domain, C3HC4 (zinc finger)"/>
    <property type="match status" value="1"/>
</dbReference>
<dbReference type="InterPro" id="IPR011011">
    <property type="entry name" value="Znf_FYVE_PHD"/>
</dbReference>
<feature type="coiled-coil region" evidence="7">
    <location>
        <begin position="173"/>
        <end position="207"/>
    </location>
</feature>
<dbReference type="InterPro" id="IPR013083">
    <property type="entry name" value="Znf_RING/FYVE/PHD"/>
</dbReference>
<dbReference type="SUPFAM" id="SSF57903">
    <property type="entry name" value="FYVE/PHD zinc finger"/>
    <property type="match status" value="1"/>
</dbReference>
<keyword evidence="2" id="KW-0479">Metal-binding</keyword>
<keyword evidence="4" id="KW-0862">Zinc</keyword>
<dbReference type="InterPro" id="IPR001965">
    <property type="entry name" value="Znf_PHD"/>
</dbReference>
<evidence type="ECO:0000256" key="7">
    <source>
        <dbReference type="SAM" id="Coils"/>
    </source>
</evidence>
<dbReference type="EMBL" id="CANTUO010000002">
    <property type="protein sequence ID" value="CAI5757546.1"/>
    <property type="molecule type" value="Genomic_DNA"/>
</dbReference>
<sequence>MFDIEEEFRKFQSAPKYNLNSDELFCICRKIDNGEMMIACDGCEEWFHFKCMNIDLNYQNLIQKFYCKFCEWKEVGKTLYKRKCRLHDCYNPISNGSKYCIEEHGKIFMKSQLFRSGDHGLSSTMIKGVLDYIGDDVEKLKQLGASFPELPEVIKYKDTKEADSFPDDVKSELEKTQLQDQEVEKEIKQQEEKLQNLLDMKETIKLLNEKLTLLVYPEQPKKGQKKKVDLCFCHKLNDGENIIKKIYESDDLIQEIPDYEEDCFHSVCIKDRKKCLRHTGWWNLYYDEVIKLLERLKMKRRNLNHQQENILRNYSKKVYENI</sequence>
<dbReference type="PANTHER" id="PTHR46174:SF1">
    <property type="entry name" value="CXXC-TYPE ZINC FINGER PROTEIN 1"/>
    <property type="match status" value="1"/>
</dbReference>
<dbReference type="InterPro" id="IPR037869">
    <property type="entry name" value="Spp1/CFP1"/>
</dbReference>
<keyword evidence="5" id="KW-0539">Nucleus</keyword>
<evidence type="ECO:0000256" key="2">
    <source>
        <dbReference type="ARBA" id="ARBA00022723"/>
    </source>
</evidence>
<evidence type="ECO:0000313" key="9">
    <source>
        <dbReference type="EMBL" id="CAI5757546.1"/>
    </source>
</evidence>
<evidence type="ECO:0000256" key="3">
    <source>
        <dbReference type="ARBA" id="ARBA00022771"/>
    </source>
</evidence>
<feature type="domain" description="PHD-type" evidence="8">
    <location>
        <begin position="23"/>
        <end position="73"/>
    </location>
</feature>
<evidence type="ECO:0000256" key="4">
    <source>
        <dbReference type="ARBA" id="ARBA00022833"/>
    </source>
</evidence>
<feature type="coiled-coil region" evidence="7">
    <location>
        <begin position="286"/>
        <end position="313"/>
    </location>
</feature>
<dbReference type="Proteomes" id="UP001152885">
    <property type="component" value="Unassembled WGS sequence"/>
</dbReference>
<accession>A0A9W4TXJ7</accession>
<name>A0A9W4TXJ7_9ASCO</name>
<evidence type="ECO:0000313" key="10">
    <source>
        <dbReference type="Proteomes" id="UP001152885"/>
    </source>
</evidence>
<reference evidence="9" key="1">
    <citation type="submission" date="2022-12" db="EMBL/GenBank/DDBJ databases">
        <authorList>
            <person name="Brejova B."/>
        </authorList>
    </citation>
    <scope>NUCLEOTIDE SEQUENCE</scope>
</reference>
<keyword evidence="7" id="KW-0175">Coiled coil</keyword>
<dbReference type="Pfam" id="PF00628">
    <property type="entry name" value="PHD"/>
    <property type="match status" value="1"/>
</dbReference>
<dbReference type="PROSITE" id="PS50016">
    <property type="entry name" value="ZF_PHD_2"/>
    <property type="match status" value="1"/>
</dbReference>
<evidence type="ECO:0000256" key="5">
    <source>
        <dbReference type="ARBA" id="ARBA00023242"/>
    </source>
</evidence>
<evidence type="ECO:0000256" key="1">
    <source>
        <dbReference type="ARBA" id="ARBA00004123"/>
    </source>
</evidence>
<dbReference type="AlphaFoldDB" id="A0A9W4TXJ7"/>
<comment type="subcellular location">
    <subcellularLocation>
        <location evidence="1">Nucleus</location>
    </subcellularLocation>
</comment>
<evidence type="ECO:0000259" key="8">
    <source>
        <dbReference type="PROSITE" id="PS50016"/>
    </source>
</evidence>
<proteinExistence type="predicted"/>
<keyword evidence="3 6" id="KW-0863">Zinc-finger</keyword>